<dbReference type="Pfam" id="PF00933">
    <property type="entry name" value="Glyco_hydro_3"/>
    <property type="match status" value="1"/>
</dbReference>
<feature type="region of interest" description="Disordered" evidence="4">
    <location>
        <begin position="32"/>
        <end position="57"/>
    </location>
</feature>
<reference evidence="7" key="1">
    <citation type="submission" date="2021-03" db="EMBL/GenBank/DDBJ databases">
        <title>Whole genome sequence of Streptomyces bomunensis MMS17-BM035.</title>
        <authorList>
            <person name="Lee J.H."/>
        </authorList>
    </citation>
    <scope>NUCLEOTIDE SEQUENCE</scope>
    <source>
        <strain evidence="7">MMS17-BM035</strain>
    </source>
</reference>
<dbReference type="InterPro" id="IPR017853">
    <property type="entry name" value="GH"/>
</dbReference>
<organism evidence="7 8">
    <name type="scientific">Streptomyces montanisoli</name>
    <dbReference type="NCBI Taxonomy" id="2798581"/>
    <lineage>
        <taxon>Bacteria</taxon>
        <taxon>Bacillati</taxon>
        <taxon>Actinomycetota</taxon>
        <taxon>Actinomycetes</taxon>
        <taxon>Kitasatosporales</taxon>
        <taxon>Streptomycetaceae</taxon>
        <taxon>Streptomyces</taxon>
    </lineage>
</organism>
<sequence>MDIPNQPPTPRRTVLAAAGAAVASLALGGGAAQAATSPTSPIVRGKNPGPRPRPLPATKLTARQRAGQRVIYSYPGLTPPGSLLSAISGGEVAGVIFFGENIADEGQIASVIGQLNAANDRSPVKAPLLLMTDQEGGKVRRLPGAPTLSEKQVGEASDPEAAATDAGTGAGRNLAGVGMNVNLSPVLDVFREPGDFADRFQRSYSSDPAEVATLGGAFVRAQQKTGVAATAKHFPGLGAAATDENTDLGPVTLHQSLSELRSVDEAPYTAAFDAHVRLVMLSWAVYPALDADNPAGLSSKIIQRELRGRLGFRGVTVTDALEAKAISSSYTTAQRAALAAQAGMDLLLCSARDVNQGRDAVSGLVDALADSTITSSSFDAATHRIARLRESLSGVKARH</sequence>
<dbReference type="InterPro" id="IPR050226">
    <property type="entry name" value="NagZ_Beta-hexosaminidase"/>
</dbReference>
<feature type="chain" id="PRO_5037773127" evidence="5">
    <location>
        <begin position="35"/>
        <end position="399"/>
    </location>
</feature>
<dbReference type="PROSITE" id="PS51318">
    <property type="entry name" value="TAT"/>
    <property type="match status" value="1"/>
</dbReference>
<dbReference type="InterPro" id="IPR036962">
    <property type="entry name" value="Glyco_hydro_3_N_sf"/>
</dbReference>
<dbReference type="Gene3D" id="3.20.20.300">
    <property type="entry name" value="Glycoside hydrolase, family 3, N-terminal domain"/>
    <property type="match status" value="1"/>
</dbReference>
<dbReference type="GO" id="GO:0004553">
    <property type="term" value="F:hydrolase activity, hydrolyzing O-glycosyl compounds"/>
    <property type="evidence" value="ECO:0007669"/>
    <property type="project" value="InterPro"/>
</dbReference>
<evidence type="ECO:0000313" key="8">
    <source>
        <dbReference type="Proteomes" id="UP000670475"/>
    </source>
</evidence>
<keyword evidence="8" id="KW-1185">Reference proteome</keyword>
<evidence type="ECO:0000256" key="5">
    <source>
        <dbReference type="SAM" id="SignalP"/>
    </source>
</evidence>
<feature type="signal peptide" evidence="5">
    <location>
        <begin position="1"/>
        <end position="34"/>
    </location>
</feature>
<gene>
    <name evidence="7" type="ORF">JFN87_27300</name>
</gene>
<evidence type="ECO:0000259" key="6">
    <source>
        <dbReference type="Pfam" id="PF00933"/>
    </source>
</evidence>
<comment type="similarity">
    <text evidence="1">Belongs to the glycosyl hydrolase 3 family.</text>
</comment>
<dbReference type="InterPro" id="IPR006311">
    <property type="entry name" value="TAT_signal"/>
</dbReference>
<feature type="region of interest" description="Disordered" evidence="4">
    <location>
        <begin position="138"/>
        <end position="169"/>
    </location>
</feature>
<evidence type="ECO:0000256" key="2">
    <source>
        <dbReference type="ARBA" id="ARBA00022801"/>
    </source>
</evidence>
<dbReference type="EMBL" id="JAGIQL010000161">
    <property type="protein sequence ID" value="MBP0461142.1"/>
    <property type="molecule type" value="Genomic_DNA"/>
</dbReference>
<dbReference type="SUPFAM" id="SSF51445">
    <property type="entry name" value="(Trans)glycosidases"/>
    <property type="match status" value="1"/>
</dbReference>
<dbReference type="RefSeq" id="WP_209344151.1">
    <property type="nucleotide sequence ID" value="NZ_JAGIQL010000161.1"/>
</dbReference>
<evidence type="ECO:0000256" key="1">
    <source>
        <dbReference type="ARBA" id="ARBA00005336"/>
    </source>
</evidence>
<dbReference type="GO" id="GO:0005975">
    <property type="term" value="P:carbohydrate metabolic process"/>
    <property type="evidence" value="ECO:0007669"/>
    <property type="project" value="InterPro"/>
</dbReference>
<dbReference type="Proteomes" id="UP000670475">
    <property type="component" value="Unassembled WGS sequence"/>
</dbReference>
<dbReference type="PANTHER" id="PTHR30480:SF14">
    <property type="entry name" value="HYDROLASE, PUTATIVE (AFU_ORTHOLOGUE AFUA_4G13770)-RELATED"/>
    <property type="match status" value="1"/>
</dbReference>
<evidence type="ECO:0000313" key="7">
    <source>
        <dbReference type="EMBL" id="MBP0461142.1"/>
    </source>
</evidence>
<keyword evidence="3" id="KW-0326">Glycosidase</keyword>
<keyword evidence="2" id="KW-0378">Hydrolase</keyword>
<feature type="domain" description="Glycoside hydrolase family 3 N-terminal" evidence="6">
    <location>
        <begin position="86"/>
        <end position="388"/>
    </location>
</feature>
<comment type="caution">
    <text evidence="7">The sequence shown here is derived from an EMBL/GenBank/DDBJ whole genome shotgun (WGS) entry which is preliminary data.</text>
</comment>
<name>A0A940MJZ3_9ACTN</name>
<evidence type="ECO:0000256" key="4">
    <source>
        <dbReference type="SAM" id="MobiDB-lite"/>
    </source>
</evidence>
<dbReference type="GO" id="GO:0009254">
    <property type="term" value="P:peptidoglycan turnover"/>
    <property type="evidence" value="ECO:0007669"/>
    <property type="project" value="TreeGrafter"/>
</dbReference>
<proteinExistence type="inferred from homology"/>
<accession>A0A940MJZ3</accession>
<dbReference type="InterPro" id="IPR001764">
    <property type="entry name" value="Glyco_hydro_3_N"/>
</dbReference>
<keyword evidence="5" id="KW-0732">Signal</keyword>
<evidence type="ECO:0000256" key="3">
    <source>
        <dbReference type="ARBA" id="ARBA00023295"/>
    </source>
</evidence>
<dbReference type="AlphaFoldDB" id="A0A940MJZ3"/>
<protein>
    <submittedName>
        <fullName evidence="7">Beta-N-acetylhexosaminidase</fullName>
    </submittedName>
</protein>
<dbReference type="PANTHER" id="PTHR30480">
    <property type="entry name" value="BETA-HEXOSAMINIDASE-RELATED"/>
    <property type="match status" value="1"/>
</dbReference>